<dbReference type="SUPFAM" id="SSF50978">
    <property type="entry name" value="WD40 repeat-like"/>
    <property type="match status" value="1"/>
</dbReference>
<evidence type="ECO:0000313" key="2">
    <source>
        <dbReference type="EMBL" id="MFD1049645.1"/>
    </source>
</evidence>
<proteinExistence type="predicted"/>
<dbReference type="Pfam" id="PF00400">
    <property type="entry name" value="WD40"/>
    <property type="match status" value="1"/>
</dbReference>
<dbReference type="EMBL" id="JBHTIS010002310">
    <property type="protein sequence ID" value="MFD1049645.1"/>
    <property type="molecule type" value="Genomic_DNA"/>
</dbReference>
<protein>
    <submittedName>
        <fullName evidence="2">WD40 repeat domain-containing protein</fullName>
    </submittedName>
</protein>
<dbReference type="InterPro" id="IPR001680">
    <property type="entry name" value="WD40_rpt"/>
</dbReference>
<sequence>LTGHTDIVNTVAFAPDGRHLATGSSDHLVRFWLTDPNEAAQLICTTSGPTLSAEQWEKYASATPFRQLC</sequence>
<gene>
    <name evidence="2" type="ORF">ACFQ1S_31025</name>
</gene>
<dbReference type="Proteomes" id="UP001597045">
    <property type="component" value="Unassembled WGS sequence"/>
</dbReference>
<evidence type="ECO:0000256" key="1">
    <source>
        <dbReference type="PROSITE-ProRule" id="PRU00221"/>
    </source>
</evidence>
<dbReference type="PROSITE" id="PS50294">
    <property type="entry name" value="WD_REPEATS_REGION"/>
    <property type="match status" value="1"/>
</dbReference>
<dbReference type="PROSITE" id="PS50082">
    <property type="entry name" value="WD_REPEATS_2"/>
    <property type="match status" value="1"/>
</dbReference>
<dbReference type="InterPro" id="IPR015943">
    <property type="entry name" value="WD40/YVTN_repeat-like_dom_sf"/>
</dbReference>
<organism evidence="2 3">
    <name type="scientific">Kibdelosporangium lantanae</name>
    <dbReference type="NCBI Taxonomy" id="1497396"/>
    <lineage>
        <taxon>Bacteria</taxon>
        <taxon>Bacillati</taxon>
        <taxon>Actinomycetota</taxon>
        <taxon>Actinomycetes</taxon>
        <taxon>Pseudonocardiales</taxon>
        <taxon>Pseudonocardiaceae</taxon>
        <taxon>Kibdelosporangium</taxon>
    </lineage>
</organism>
<keyword evidence="1" id="KW-0853">WD repeat</keyword>
<keyword evidence="3" id="KW-1185">Reference proteome</keyword>
<comment type="caution">
    <text evidence="2">The sequence shown here is derived from an EMBL/GenBank/DDBJ whole genome shotgun (WGS) entry which is preliminary data.</text>
</comment>
<dbReference type="Gene3D" id="2.130.10.10">
    <property type="entry name" value="YVTN repeat-like/Quinoprotein amine dehydrogenase"/>
    <property type="match status" value="1"/>
</dbReference>
<accession>A0ABW3MKN1</accession>
<reference evidence="3" key="1">
    <citation type="journal article" date="2019" name="Int. J. Syst. Evol. Microbiol.">
        <title>The Global Catalogue of Microorganisms (GCM) 10K type strain sequencing project: providing services to taxonomists for standard genome sequencing and annotation.</title>
        <authorList>
            <consortium name="The Broad Institute Genomics Platform"/>
            <consortium name="The Broad Institute Genome Sequencing Center for Infectious Disease"/>
            <person name="Wu L."/>
            <person name="Ma J."/>
        </authorList>
    </citation>
    <scope>NUCLEOTIDE SEQUENCE [LARGE SCALE GENOMIC DNA]</scope>
    <source>
        <strain evidence="3">JCM 31486</strain>
    </source>
</reference>
<name>A0ABW3MKN1_9PSEU</name>
<evidence type="ECO:0000313" key="3">
    <source>
        <dbReference type="Proteomes" id="UP001597045"/>
    </source>
</evidence>
<feature type="non-terminal residue" evidence="2">
    <location>
        <position position="1"/>
    </location>
</feature>
<feature type="repeat" description="WD" evidence="1">
    <location>
        <begin position="1"/>
        <end position="32"/>
    </location>
</feature>
<dbReference type="InterPro" id="IPR036322">
    <property type="entry name" value="WD40_repeat_dom_sf"/>
</dbReference>